<accession>A0A645C2U7</accession>
<proteinExistence type="predicted"/>
<dbReference type="EMBL" id="VSSQ01024450">
    <property type="protein sequence ID" value="MPM71972.1"/>
    <property type="molecule type" value="Genomic_DNA"/>
</dbReference>
<gene>
    <name evidence="1" type="ORF">SDC9_118944</name>
</gene>
<name>A0A645C2U7_9ZZZZ</name>
<organism evidence="1">
    <name type="scientific">bioreactor metagenome</name>
    <dbReference type="NCBI Taxonomy" id="1076179"/>
    <lineage>
        <taxon>unclassified sequences</taxon>
        <taxon>metagenomes</taxon>
        <taxon>ecological metagenomes</taxon>
    </lineage>
</organism>
<comment type="caution">
    <text evidence="1">The sequence shown here is derived from an EMBL/GenBank/DDBJ whole genome shotgun (WGS) entry which is preliminary data.</text>
</comment>
<reference evidence="1" key="1">
    <citation type="submission" date="2019-08" db="EMBL/GenBank/DDBJ databases">
        <authorList>
            <person name="Kucharzyk K."/>
            <person name="Murdoch R.W."/>
            <person name="Higgins S."/>
            <person name="Loffler F."/>
        </authorList>
    </citation>
    <scope>NUCLEOTIDE SEQUENCE</scope>
</reference>
<evidence type="ECO:0000313" key="1">
    <source>
        <dbReference type="EMBL" id="MPM71972.1"/>
    </source>
</evidence>
<sequence length="87" mass="10012">MLKINRAARRHCGVFRGRVGRLFRFAEEGKHALRRSGGGLQRVGDGGQLRNRLREVSHILNKRLDIADFDDFFYREVTAENTNNDIA</sequence>
<dbReference type="AlphaFoldDB" id="A0A645C2U7"/>
<protein>
    <submittedName>
        <fullName evidence="1">Uncharacterized protein</fullName>
    </submittedName>
</protein>